<organism evidence="3 4">
    <name type="scientific">Halorussus limi</name>
    <dbReference type="NCBI Taxonomy" id="2938695"/>
    <lineage>
        <taxon>Archaea</taxon>
        <taxon>Methanobacteriati</taxon>
        <taxon>Methanobacteriota</taxon>
        <taxon>Stenosarchaea group</taxon>
        <taxon>Halobacteria</taxon>
        <taxon>Halobacteriales</taxon>
        <taxon>Haladaptataceae</taxon>
        <taxon>Halorussus</taxon>
    </lineage>
</organism>
<evidence type="ECO:0000256" key="2">
    <source>
        <dbReference type="SAM" id="Phobius"/>
    </source>
</evidence>
<feature type="transmembrane region" description="Helical" evidence="2">
    <location>
        <begin position="63"/>
        <end position="83"/>
    </location>
</feature>
<protein>
    <submittedName>
        <fullName evidence="3">Uncharacterized protein</fullName>
    </submittedName>
</protein>
<gene>
    <name evidence="3" type="ORF">M0R89_03610</name>
</gene>
<dbReference type="Proteomes" id="UP000830729">
    <property type="component" value="Chromosome"/>
</dbReference>
<feature type="compositionally biased region" description="Basic and acidic residues" evidence="1">
    <location>
        <begin position="1"/>
        <end position="23"/>
    </location>
</feature>
<keyword evidence="2" id="KW-0472">Membrane</keyword>
<evidence type="ECO:0000313" key="4">
    <source>
        <dbReference type="Proteomes" id="UP000830729"/>
    </source>
</evidence>
<keyword evidence="4" id="KW-1185">Reference proteome</keyword>
<keyword evidence="2" id="KW-1133">Transmembrane helix</keyword>
<dbReference type="KEGG" id="halx:M0R89_03610"/>
<evidence type="ECO:0000256" key="1">
    <source>
        <dbReference type="SAM" id="MobiDB-lite"/>
    </source>
</evidence>
<evidence type="ECO:0000313" key="3">
    <source>
        <dbReference type="EMBL" id="UPV75162.1"/>
    </source>
</evidence>
<reference evidence="3 4" key="1">
    <citation type="submission" date="2022-04" db="EMBL/GenBank/DDBJ databases">
        <title>Diverse halophilic archaea isolated from saline environments.</title>
        <authorList>
            <person name="Cui H.-L."/>
        </authorList>
    </citation>
    <scope>NUCLEOTIDE SEQUENCE [LARGE SCALE GENOMIC DNA]</scope>
    <source>
        <strain evidence="3 4">XZYJT49</strain>
    </source>
</reference>
<dbReference type="EMBL" id="CP096659">
    <property type="protein sequence ID" value="UPV75162.1"/>
    <property type="molecule type" value="Genomic_DNA"/>
</dbReference>
<dbReference type="GeneID" id="72184255"/>
<name>A0A8U0HVQ8_9EURY</name>
<dbReference type="RefSeq" id="WP_248651205.1">
    <property type="nucleotide sequence ID" value="NZ_CP096659.1"/>
</dbReference>
<feature type="transmembrane region" description="Helical" evidence="2">
    <location>
        <begin position="117"/>
        <end position="141"/>
    </location>
</feature>
<feature type="region of interest" description="Disordered" evidence="1">
    <location>
        <begin position="1"/>
        <end position="25"/>
    </location>
</feature>
<dbReference type="AlphaFoldDB" id="A0A8U0HVQ8"/>
<keyword evidence="2" id="KW-0812">Transmembrane</keyword>
<sequence>MADEDAGRTGPRESRRERDEEPGFRFSLPPMVLPDMKLPERIRLVFPVPDPPEKVSRPARIEVTWVLLAVVLADALDAAAVLAAGPETLAWARAAVGVLAAAVLVGGPGLLYAWELVAILGGLGWLSVAPTLTALVLARLLPSQ</sequence>
<feature type="transmembrane region" description="Helical" evidence="2">
    <location>
        <begin position="90"/>
        <end position="111"/>
    </location>
</feature>
<proteinExistence type="predicted"/>
<accession>A0A8U0HVQ8</accession>